<dbReference type="EnsemblPlants" id="HORVU.MOREX.r3.6HG0546110.1">
    <property type="protein sequence ID" value="HORVU.MOREX.r3.6HG0546110.1.CDS1"/>
    <property type="gene ID" value="HORVU.MOREX.r3.6HG0546110"/>
</dbReference>
<keyword evidence="3" id="KW-1185">Reference proteome</keyword>
<protein>
    <submittedName>
        <fullName evidence="2">Uncharacterized protein</fullName>
    </submittedName>
</protein>
<dbReference type="Proteomes" id="UP000011116">
    <property type="component" value="Chromosome 6H"/>
</dbReference>
<feature type="region of interest" description="Disordered" evidence="1">
    <location>
        <begin position="1"/>
        <end position="23"/>
    </location>
</feature>
<sequence>MKLSRSQHSCLRMPEGSAEKTNMVREPSKDFKNLNLKLLQMSGFEEEDNVTTYIRLVMERAVGLKKIELQGYRPFWACNATDADRKSQVDEASRRRIKELLANGSSSSVEIVIC</sequence>
<evidence type="ECO:0000313" key="3">
    <source>
        <dbReference type="Proteomes" id="UP000011116"/>
    </source>
</evidence>
<dbReference type="Gramene" id="HORVU.MOREX.r3.6HG0546110.1">
    <property type="protein sequence ID" value="HORVU.MOREX.r3.6HG0546110.1.CDS1"/>
    <property type="gene ID" value="HORVU.MOREX.r3.6HG0546110"/>
</dbReference>
<name>A0A8I7BGA0_HORVV</name>
<dbReference type="AlphaFoldDB" id="A0A8I7BGA0"/>
<organism evidence="2 3">
    <name type="scientific">Hordeum vulgare subsp. vulgare</name>
    <name type="common">Domesticated barley</name>
    <dbReference type="NCBI Taxonomy" id="112509"/>
    <lineage>
        <taxon>Eukaryota</taxon>
        <taxon>Viridiplantae</taxon>
        <taxon>Streptophyta</taxon>
        <taxon>Embryophyta</taxon>
        <taxon>Tracheophyta</taxon>
        <taxon>Spermatophyta</taxon>
        <taxon>Magnoliopsida</taxon>
        <taxon>Liliopsida</taxon>
        <taxon>Poales</taxon>
        <taxon>Poaceae</taxon>
        <taxon>BOP clade</taxon>
        <taxon>Pooideae</taxon>
        <taxon>Triticodae</taxon>
        <taxon>Triticeae</taxon>
        <taxon>Hordeinae</taxon>
        <taxon>Hordeum</taxon>
    </lineage>
</organism>
<reference evidence="2" key="3">
    <citation type="submission" date="2022-01" db="UniProtKB">
        <authorList>
            <consortium name="EnsemblPlants"/>
        </authorList>
    </citation>
    <scope>IDENTIFICATION</scope>
    <source>
        <strain evidence="2">subsp. vulgare</strain>
    </source>
</reference>
<accession>A0A8I7BGA0</accession>
<dbReference type="Gramene" id="HORVU.MOREX.r2.6HG0453950.1">
    <property type="protein sequence ID" value="HORVU.MOREX.r2.6HG0453950.1.CDS.1"/>
    <property type="gene ID" value="HORVU.MOREX.r2.6HG0453950"/>
</dbReference>
<reference evidence="2" key="2">
    <citation type="submission" date="2020-10" db="EMBL/GenBank/DDBJ databases">
        <authorList>
            <person name="Scholz U."/>
            <person name="Mascher M."/>
            <person name="Fiebig A."/>
        </authorList>
    </citation>
    <scope>NUCLEOTIDE SEQUENCE [LARGE SCALE GENOMIC DNA]</scope>
    <source>
        <strain evidence="2">cv. Morex</strain>
    </source>
</reference>
<evidence type="ECO:0000256" key="1">
    <source>
        <dbReference type="SAM" id="MobiDB-lite"/>
    </source>
</evidence>
<proteinExistence type="predicted"/>
<reference evidence="3" key="1">
    <citation type="journal article" date="2012" name="Nature">
        <title>A physical, genetic and functional sequence assembly of the barley genome.</title>
        <authorList>
            <consortium name="The International Barley Genome Sequencing Consortium"/>
            <person name="Mayer K.F."/>
            <person name="Waugh R."/>
            <person name="Brown J.W."/>
            <person name="Schulman A."/>
            <person name="Langridge P."/>
            <person name="Platzer M."/>
            <person name="Fincher G.B."/>
            <person name="Muehlbauer G.J."/>
            <person name="Sato K."/>
            <person name="Close T.J."/>
            <person name="Wise R.P."/>
            <person name="Stein N."/>
        </authorList>
    </citation>
    <scope>NUCLEOTIDE SEQUENCE [LARGE SCALE GENOMIC DNA]</scope>
    <source>
        <strain evidence="3">cv. Morex</strain>
    </source>
</reference>
<evidence type="ECO:0000313" key="2">
    <source>
        <dbReference type="EnsemblPlants" id="HORVU.MOREX.r3.6HG0546110.1.CDS1"/>
    </source>
</evidence>